<dbReference type="Proteomes" id="UP001268542">
    <property type="component" value="Unassembled WGS sequence"/>
</dbReference>
<comment type="caution">
    <text evidence="1">The sequence shown here is derived from an EMBL/GenBank/DDBJ whole genome shotgun (WGS) entry which is preliminary data.</text>
</comment>
<reference evidence="1 2" key="1">
    <citation type="submission" date="2023-08" db="EMBL/GenBank/DDBJ databases">
        <title>Nocardioides seae sp. nov., a bacterium isolated from a soil.</title>
        <authorList>
            <person name="Wang X."/>
        </authorList>
    </citation>
    <scope>NUCLEOTIDE SEQUENCE [LARGE SCALE GENOMIC DNA]</scope>
    <source>
        <strain evidence="1 2">YZH12</strain>
    </source>
</reference>
<organism evidence="1 2">
    <name type="scientific">Nocardioides imazamoxiresistens</name>
    <dbReference type="NCBI Taxonomy" id="3231893"/>
    <lineage>
        <taxon>Bacteria</taxon>
        <taxon>Bacillati</taxon>
        <taxon>Actinomycetota</taxon>
        <taxon>Actinomycetes</taxon>
        <taxon>Propionibacteriales</taxon>
        <taxon>Nocardioidaceae</taxon>
        <taxon>Nocardioides</taxon>
    </lineage>
</organism>
<sequence>MSAVGPVVEAPTEIEELRRTATGYVETVTTCVGDVHRVVRTPGSLRADVLAAPPRALPVTSTEVAWSLPDADGGHVVPGPLSAAALLLGGVPGSAVLRMVAPVGAALAHAARLEAPARPAPSGLRRLRRWLSGAATPTAESRRLRELLDEHGLRPDLRAWADDLVGAPRAYSLGAPGLGALYPHPDGARTVVLVTDEVASAPPVWDLGWLLGELLELVNDPDHAPAPRPVHEHPIAQAVLERYAAVAPPPDPDALARAALLRWVVHLHDFTAYVGWDDQLPRRVARIAELARMAP</sequence>
<keyword evidence="2" id="KW-1185">Reference proteome</keyword>
<evidence type="ECO:0000313" key="2">
    <source>
        <dbReference type="Proteomes" id="UP001268542"/>
    </source>
</evidence>
<evidence type="ECO:0008006" key="3">
    <source>
        <dbReference type="Google" id="ProtNLM"/>
    </source>
</evidence>
<dbReference type="EMBL" id="JAVYII010000003">
    <property type="protein sequence ID" value="MDT9593130.1"/>
    <property type="molecule type" value="Genomic_DNA"/>
</dbReference>
<gene>
    <name evidence="1" type="ORF">RDV89_08625</name>
</gene>
<proteinExistence type="predicted"/>
<protein>
    <recommendedName>
        <fullName evidence="3">Aminoglycoside phosphotransferase domain-containing protein</fullName>
    </recommendedName>
</protein>
<accession>A0ABU3PWJ6</accession>
<dbReference type="RefSeq" id="WP_315732556.1">
    <property type="nucleotide sequence ID" value="NZ_JAVYII010000003.1"/>
</dbReference>
<evidence type="ECO:0000313" key="1">
    <source>
        <dbReference type="EMBL" id="MDT9593130.1"/>
    </source>
</evidence>
<name>A0ABU3PWJ6_9ACTN</name>